<feature type="transmembrane region" description="Helical" evidence="1">
    <location>
        <begin position="317"/>
        <end position="336"/>
    </location>
</feature>
<feature type="transmembrane region" description="Helical" evidence="1">
    <location>
        <begin position="58"/>
        <end position="78"/>
    </location>
</feature>
<dbReference type="OrthoDB" id="2960907at2"/>
<accession>A0A511WZ61</accession>
<protein>
    <submittedName>
        <fullName evidence="2">Uncharacterized protein</fullName>
    </submittedName>
</protein>
<evidence type="ECO:0000313" key="3">
    <source>
        <dbReference type="Proteomes" id="UP000321400"/>
    </source>
</evidence>
<dbReference type="Proteomes" id="UP000321400">
    <property type="component" value="Unassembled WGS sequence"/>
</dbReference>
<name>A0A511WZ61_9BACI</name>
<feature type="transmembrane region" description="Helical" evidence="1">
    <location>
        <begin position="376"/>
        <end position="394"/>
    </location>
</feature>
<reference evidence="2 3" key="1">
    <citation type="submission" date="2019-07" db="EMBL/GenBank/DDBJ databases">
        <title>Whole genome shotgun sequence of Halolactibacillus alkaliphilus NBRC 103919.</title>
        <authorList>
            <person name="Hosoyama A."/>
            <person name="Uohara A."/>
            <person name="Ohji S."/>
            <person name="Ichikawa N."/>
        </authorList>
    </citation>
    <scope>NUCLEOTIDE SEQUENCE [LARGE SCALE GENOMIC DNA]</scope>
    <source>
        <strain evidence="2 3">NBRC 103919</strain>
    </source>
</reference>
<feature type="transmembrane region" description="Helical" evidence="1">
    <location>
        <begin position="208"/>
        <end position="228"/>
    </location>
</feature>
<feature type="transmembrane region" description="Helical" evidence="1">
    <location>
        <begin position="439"/>
        <end position="456"/>
    </location>
</feature>
<organism evidence="2 3">
    <name type="scientific">Halolactibacillus alkaliphilus</name>
    <dbReference type="NCBI Taxonomy" id="442899"/>
    <lineage>
        <taxon>Bacteria</taxon>
        <taxon>Bacillati</taxon>
        <taxon>Bacillota</taxon>
        <taxon>Bacilli</taxon>
        <taxon>Bacillales</taxon>
        <taxon>Bacillaceae</taxon>
        <taxon>Halolactibacillus</taxon>
    </lineage>
</organism>
<feature type="transmembrane region" description="Helical" evidence="1">
    <location>
        <begin position="12"/>
        <end position="28"/>
    </location>
</feature>
<evidence type="ECO:0000313" key="2">
    <source>
        <dbReference type="EMBL" id="GEN55542.1"/>
    </source>
</evidence>
<keyword evidence="1" id="KW-0472">Membrane</keyword>
<keyword evidence="3" id="KW-1185">Reference proteome</keyword>
<feature type="transmembrane region" description="Helical" evidence="1">
    <location>
        <begin position="177"/>
        <end position="202"/>
    </location>
</feature>
<feature type="transmembrane region" description="Helical" evidence="1">
    <location>
        <begin position="84"/>
        <end position="104"/>
    </location>
</feature>
<feature type="transmembrane region" description="Helical" evidence="1">
    <location>
        <begin position="400"/>
        <end position="427"/>
    </location>
</feature>
<feature type="transmembrane region" description="Helical" evidence="1">
    <location>
        <begin position="348"/>
        <end position="369"/>
    </location>
</feature>
<dbReference type="RefSeq" id="WP_089799093.1">
    <property type="nucleotide sequence ID" value="NZ_BJYE01000001.1"/>
</dbReference>
<keyword evidence="1" id="KW-0812">Transmembrane</keyword>
<gene>
    <name evidence="2" type="ORF">HAL01_00060</name>
</gene>
<sequence>MKRVFVFKHMYVFYSFVFIAHIINLFLNSDKLNYIVGLLAILMVIVSYPSASRLFKILSGFFMLIGGGLYLSSASSIFDLPAILTNNISLLALLAMLPWMNSVVRSGRFDRSINTLIGINVSDLGKLYVRSSAITLTLAAFLNLSAATISQQVLKENLAHVDDKIKKSFISMSTLRGFSLALLWSPLEILLATSIVVTGVSYVAMLPWLLLIVASVFIIDATWGRFHFKKHSYSPKDHLRQMNTNYKKIARDILSLVAALVLFLILVIIIGNVFIHNFSLVVTLIIFPFSYAWAVIMKRRKSFLVIGWNNWKDKTNAMQNFIILFISLSLFSHSIAEASILGTIQQPMLTVAHYPLVVFFGIQLTFIFLSMFGIHPIATIGILGSVLTTLLSVYNPLSIAIVLVTSAVSTLTLGTYGLVVTLTALNLELNPYRITYSNSVFALLYGSMGSIIAYLLL</sequence>
<feature type="transmembrane region" description="Helical" evidence="1">
    <location>
        <begin position="34"/>
        <end position="51"/>
    </location>
</feature>
<dbReference type="EMBL" id="BJYE01000001">
    <property type="protein sequence ID" value="GEN55542.1"/>
    <property type="molecule type" value="Genomic_DNA"/>
</dbReference>
<feature type="transmembrane region" description="Helical" evidence="1">
    <location>
        <begin position="277"/>
        <end position="296"/>
    </location>
</feature>
<keyword evidence="1" id="KW-1133">Transmembrane helix</keyword>
<feature type="transmembrane region" description="Helical" evidence="1">
    <location>
        <begin position="249"/>
        <end position="271"/>
    </location>
</feature>
<proteinExistence type="predicted"/>
<dbReference type="STRING" id="442899.SAMN05720591_101101"/>
<evidence type="ECO:0000256" key="1">
    <source>
        <dbReference type="SAM" id="Phobius"/>
    </source>
</evidence>
<comment type="caution">
    <text evidence="2">The sequence shown here is derived from an EMBL/GenBank/DDBJ whole genome shotgun (WGS) entry which is preliminary data.</text>
</comment>
<dbReference type="AlphaFoldDB" id="A0A511WZ61"/>